<feature type="transmembrane region" description="Helical" evidence="1">
    <location>
        <begin position="178"/>
        <end position="201"/>
    </location>
</feature>
<dbReference type="AlphaFoldDB" id="A0A1G4ER62"/>
<dbReference type="EMBL" id="FMAK01000034">
    <property type="protein sequence ID" value="SCB68529.1"/>
    <property type="molecule type" value="Genomic_DNA"/>
</dbReference>
<dbReference type="Pfam" id="PF22564">
    <property type="entry name" value="HAAS"/>
    <property type="match status" value="1"/>
</dbReference>
<accession>A0A1G4ER62</accession>
<evidence type="ECO:0000313" key="3">
    <source>
        <dbReference type="Proteomes" id="UP000195696"/>
    </source>
</evidence>
<sequence length="335" mass="38033">MSLIDIYVEEVAKRLPEKNREDIILELRSTIEDMLPDDYNEDDEKSVLEKLGSPVSLANGYLDRPMHLIGPRYFDVYMTLLKMIIPIAVVIALISMVAENFIGYSGDQAVLNVILKMIGEGIGRTLEVGLQVFFWVTIVFAILERTDKEKDAHPLTTSFKKWTPDDLKSISYIPKKKAILKFEVFGGLMWTAVWATLYFYANHLVGVYEGTENGLNFVAPTFNQDVLLQYWPIVVIMIVFEIGISLYKLVQGQWTQRLAIGNAILQVAGTIVFIVIVVNSHLFNEGFITYVANVFTMSPEEFKTWLIGGGIFIYTLSAAINIFDGFRKASIRMWK</sequence>
<feature type="transmembrane region" description="Helical" evidence="1">
    <location>
        <begin position="302"/>
        <end position="323"/>
    </location>
</feature>
<keyword evidence="1" id="KW-0812">Transmembrane</keyword>
<feature type="transmembrane region" description="Helical" evidence="1">
    <location>
        <begin position="230"/>
        <end position="250"/>
    </location>
</feature>
<keyword evidence="1" id="KW-0472">Membrane</keyword>
<feature type="transmembrane region" description="Helical" evidence="1">
    <location>
        <begin position="122"/>
        <end position="143"/>
    </location>
</feature>
<evidence type="ECO:0000256" key="1">
    <source>
        <dbReference type="SAM" id="Phobius"/>
    </source>
</evidence>
<feature type="transmembrane region" description="Helical" evidence="1">
    <location>
        <begin position="80"/>
        <end position="102"/>
    </location>
</feature>
<dbReference type="Proteomes" id="UP000195696">
    <property type="component" value="Unassembled WGS sequence"/>
</dbReference>
<keyword evidence="1" id="KW-1133">Transmembrane helix</keyword>
<organism evidence="2 3">
    <name type="scientific">Bacillus mycoides</name>
    <dbReference type="NCBI Taxonomy" id="1405"/>
    <lineage>
        <taxon>Bacteria</taxon>
        <taxon>Bacillati</taxon>
        <taxon>Bacillota</taxon>
        <taxon>Bacilli</taxon>
        <taxon>Bacillales</taxon>
        <taxon>Bacillaceae</taxon>
        <taxon>Bacillus</taxon>
        <taxon>Bacillus cereus group</taxon>
    </lineage>
</organism>
<name>A0A1G4ER62_BACMY</name>
<dbReference type="RefSeq" id="WP_016105079.1">
    <property type="nucleotide sequence ID" value="NZ_FMAK01000034.1"/>
</dbReference>
<reference evidence="2 3" key="1">
    <citation type="submission" date="2016-08" db="EMBL/GenBank/DDBJ databases">
        <authorList>
            <person name="Seilhamer J.J."/>
        </authorList>
    </citation>
    <scope>NUCLEOTIDE SEQUENCE [LARGE SCALE GENOMIC DNA]</scope>
    <source>
        <strain evidence="2 3">SDA_GO95</strain>
    </source>
</reference>
<proteinExistence type="predicted"/>
<feature type="transmembrane region" description="Helical" evidence="1">
    <location>
        <begin position="262"/>
        <end position="282"/>
    </location>
</feature>
<evidence type="ECO:0000313" key="2">
    <source>
        <dbReference type="EMBL" id="SCB68529.1"/>
    </source>
</evidence>
<protein>
    <submittedName>
        <fullName evidence="2">Uncharacterized protein</fullName>
    </submittedName>
</protein>
<gene>
    <name evidence="2" type="ORF">BWGO95_02671</name>
</gene>